<protein>
    <recommendedName>
        <fullName evidence="1">FAS1-like dehydratase domain-containing protein</fullName>
    </recommendedName>
</protein>
<gene>
    <name evidence="2" type="ORF">HALOF300_02174</name>
</gene>
<evidence type="ECO:0000313" key="2">
    <source>
        <dbReference type="EMBL" id="VZO37066.1"/>
    </source>
</evidence>
<organism evidence="2 3">
    <name type="scientific">Occultella aeris</name>
    <dbReference type="NCBI Taxonomy" id="2761496"/>
    <lineage>
        <taxon>Bacteria</taxon>
        <taxon>Bacillati</taxon>
        <taxon>Actinomycetota</taxon>
        <taxon>Actinomycetes</taxon>
        <taxon>Micrococcales</taxon>
        <taxon>Ruaniaceae</taxon>
        <taxon>Occultella</taxon>
    </lineage>
</organism>
<reference evidence="2 3" key="1">
    <citation type="submission" date="2019-11" db="EMBL/GenBank/DDBJ databases">
        <authorList>
            <person name="Criscuolo A."/>
        </authorList>
    </citation>
    <scope>NUCLEOTIDE SEQUENCE [LARGE SCALE GENOMIC DNA]</scope>
    <source>
        <strain evidence="2">CIP111667</strain>
    </source>
</reference>
<sequence length="153" mass="15712">MTGMTEVNADLVGRVFSGTPPYVVSAVKIAEFAEAVGAGSPLHHDPAAARAAGHADVIAPVTFAVVIAQRAEAEYIDSPEAGIDFSRVVHANEAFTAHRPIVAGDRLHTAVHVDAVTERAGIAMVSTRCEITDDGGAPVVSVTSTLAVRGTDA</sequence>
<feature type="domain" description="FAS1-like dehydratase" evidence="1">
    <location>
        <begin position="11"/>
        <end position="141"/>
    </location>
</feature>
<comment type="caution">
    <text evidence="2">The sequence shown here is derived from an EMBL/GenBank/DDBJ whole genome shotgun (WGS) entry which is preliminary data.</text>
</comment>
<dbReference type="Pfam" id="PF13452">
    <property type="entry name" value="FAS1_DH_region"/>
    <property type="match status" value="1"/>
</dbReference>
<dbReference type="InterPro" id="IPR029069">
    <property type="entry name" value="HotDog_dom_sf"/>
</dbReference>
<dbReference type="PIRSF" id="PIRSF018072">
    <property type="entry name" value="UCP018072"/>
    <property type="match status" value="1"/>
</dbReference>
<dbReference type="EMBL" id="CACRYJ010000030">
    <property type="protein sequence ID" value="VZO37066.1"/>
    <property type="molecule type" value="Genomic_DNA"/>
</dbReference>
<dbReference type="InterPro" id="IPR016709">
    <property type="entry name" value="HadA-like"/>
</dbReference>
<dbReference type="AlphaFoldDB" id="A0A7M4DJ68"/>
<dbReference type="InterPro" id="IPR039569">
    <property type="entry name" value="FAS1-like_DH_region"/>
</dbReference>
<dbReference type="CDD" id="cd03441">
    <property type="entry name" value="R_hydratase_like"/>
    <property type="match status" value="1"/>
</dbReference>
<dbReference type="Gene3D" id="3.10.129.10">
    <property type="entry name" value="Hotdog Thioesterase"/>
    <property type="match status" value="1"/>
</dbReference>
<evidence type="ECO:0000313" key="3">
    <source>
        <dbReference type="Proteomes" id="UP000419743"/>
    </source>
</evidence>
<proteinExistence type="predicted"/>
<dbReference type="SUPFAM" id="SSF54637">
    <property type="entry name" value="Thioesterase/thiol ester dehydrase-isomerase"/>
    <property type="match status" value="1"/>
</dbReference>
<keyword evidence="3" id="KW-1185">Reference proteome</keyword>
<name>A0A7M4DJ68_9MICO</name>
<evidence type="ECO:0000259" key="1">
    <source>
        <dbReference type="Pfam" id="PF13452"/>
    </source>
</evidence>
<accession>A0A7M4DJ68</accession>
<dbReference type="Proteomes" id="UP000419743">
    <property type="component" value="Unassembled WGS sequence"/>
</dbReference>